<evidence type="ECO:0000259" key="2">
    <source>
        <dbReference type="Pfam" id="PF20167"/>
    </source>
</evidence>
<proteinExistence type="predicted"/>
<feature type="compositionally biased region" description="Basic residues" evidence="1">
    <location>
        <begin position="1"/>
        <end position="12"/>
    </location>
</feature>
<keyword evidence="4" id="KW-1185">Reference proteome</keyword>
<dbReference type="EMBL" id="JARKNE010000004">
    <property type="protein sequence ID" value="KAK5836301.1"/>
    <property type="molecule type" value="Genomic_DNA"/>
</dbReference>
<dbReference type="InterPro" id="IPR046796">
    <property type="entry name" value="Transposase_32_dom"/>
</dbReference>
<evidence type="ECO:0000256" key="1">
    <source>
        <dbReference type="SAM" id="MobiDB-lite"/>
    </source>
</evidence>
<accession>A0ABR0QB71</accession>
<feature type="domain" description="Putative plant transposon protein" evidence="2">
    <location>
        <begin position="35"/>
        <end position="97"/>
    </location>
</feature>
<evidence type="ECO:0000313" key="3">
    <source>
        <dbReference type="EMBL" id="KAK5836301.1"/>
    </source>
</evidence>
<protein>
    <recommendedName>
        <fullName evidence="2">Putative plant transposon protein domain-containing protein</fullName>
    </recommendedName>
</protein>
<dbReference type="Proteomes" id="UP001358586">
    <property type="component" value="Chromosome 4"/>
</dbReference>
<gene>
    <name evidence="3" type="ORF">PVK06_012084</name>
</gene>
<feature type="region of interest" description="Disordered" evidence="1">
    <location>
        <begin position="130"/>
        <end position="160"/>
    </location>
</feature>
<reference evidence="3 4" key="1">
    <citation type="submission" date="2023-03" db="EMBL/GenBank/DDBJ databases">
        <title>WGS of Gossypium arboreum.</title>
        <authorList>
            <person name="Yu D."/>
        </authorList>
    </citation>
    <scope>NUCLEOTIDE SEQUENCE [LARGE SCALE GENOMIC DNA]</scope>
    <source>
        <tissue evidence="3">Leaf</tissue>
    </source>
</reference>
<comment type="caution">
    <text evidence="3">The sequence shown here is derived from an EMBL/GenBank/DDBJ whole genome shotgun (WGS) entry which is preliminary data.</text>
</comment>
<evidence type="ECO:0000313" key="4">
    <source>
        <dbReference type="Proteomes" id="UP001358586"/>
    </source>
</evidence>
<name>A0ABR0QB71_GOSAR</name>
<organism evidence="3 4">
    <name type="scientific">Gossypium arboreum</name>
    <name type="common">Tree cotton</name>
    <name type="synonym">Gossypium nanking</name>
    <dbReference type="NCBI Taxonomy" id="29729"/>
    <lineage>
        <taxon>Eukaryota</taxon>
        <taxon>Viridiplantae</taxon>
        <taxon>Streptophyta</taxon>
        <taxon>Embryophyta</taxon>
        <taxon>Tracheophyta</taxon>
        <taxon>Spermatophyta</taxon>
        <taxon>Magnoliopsida</taxon>
        <taxon>eudicotyledons</taxon>
        <taxon>Gunneridae</taxon>
        <taxon>Pentapetalae</taxon>
        <taxon>rosids</taxon>
        <taxon>malvids</taxon>
        <taxon>Malvales</taxon>
        <taxon>Malvaceae</taxon>
        <taxon>Malvoideae</taxon>
        <taxon>Gossypium</taxon>
    </lineage>
</organism>
<sequence length="160" mass="18057">MARTRGLTKKANRPTEEHASFATAARESESHRPVLLPSTHSTTVHLDRMCLIHSIIKGRKIDVGAILHQEIAECAARQTRILVFPSLVMSLCRLKGIIPREDEEIMENKGPINEACFDRMSRGMETPILKEAGTTRQRRAKPKPTVKEQPCIQRHPYGAR</sequence>
<feature type="region of interest" description="Disordered" evidence="1">
    <location>
        <begin position="1"/>
        <end position="36"/>
    </location>
</feature>
<dbReference type="Pfam" id="PF20167">
    <property type="entry name" value="Transposase_32"/>
    <property type="match status" value="1"/>
</dbReference>